<dbReference type="Pfam" id="PF07147">
    <property type="entry name" value="PDCD9"/>
    <property type="match status" value="1"/>
</dbReference>
<dbReference type="VEuPathDB" id="VectorBase:ASIS021337"/>
<dbReference type="EnsemblMetazoa" id="ASIC011558-RA">
    <property type="protein sequence ID" value="ASIC011558-PA"/>
    <property type="gene ID" value="ASIC011558"/>
</dbReference>
<keyword evidence="4" id="KW-0687">Ribonucleoprotein</keyword>
<keyword evidence="7" id="KW-1185">Reference proteome</keyword>
<dbReference type="GO" id="GO:0006412">
    <property type="term" value="P:translation"/>
    <property type="evidence" value="ECO:0007669"/>
    <property type="project" value="InterPro"/>
</dbReference>
<dbReference type="AlphaFoldDB" id="A0A084W073"/>
<dbReference type="OrthoDB" id="6041973at2759"/>
<dbReference type="VEuPathDB" id="VectorBase:ASIC011558"/>
<name>A0A084W073_ANOSI</name>
<evidence type="ECO:0000256" key="1">
    <source>
        <dbReference type="ARBA" id="ARBA00004173"/>
    </source>
</evidence>
<proteinExistence type="predicted"/>
<evidence type="ECO:0000313" key="6">
    <source>
        <dbReference type="EnsemblMetazoa" id="ASIC011558-PA"/>
    </source>
</evidence>
<evidence type="ECO:0000256" key="2">
    <source>
        <dbReference type="ARBA" id="ARBA00022980"/>
    </source>
</evidence>
<reference evidence="5 7" key="1">
    <citation type="journal article" date="2014" name="BMC Genomics">
        <title>Genome sequence of Anopheles sinensis provides insight into genetics basis of mosquito competence for malaria parasites.</title>
        <authorList>
            <person name="Zhou D."/>
            <person name="Zhang D."/>
            <person name="Ding G."/>
            <person name="Shi L."/>
            <person name="Hou Q."/>
            <person name="Ye Y."/>
            <person name="Xu Y."/>
            <person name="Zhou H."/>
            <person name="Xiong C."/>
            <person name="Li S."/>
            <person name="Yu J."/>
            <person name="Hong S."/>
            <person name="Yu X."/>
            <person name="Zou P."/>
            <person name="Chen C."/>
            <person name="Chang X."/>
            <person name="Wang W."/>
            <person name="Lv Y."/>
            <person name="Sun Y."/>
            <person name="Ma L."/>
            <person name="Shen B."/>
            <person name="Zhu C."/>
        </authorList>
    </citation>
    <scope>NUCLEOTIDE SEQUENCE [LARGE SCALE GENOMIC DNA]</scope>
</reference>
<organism evidence="5">
    <name type="scientific">Anopheles sinensis</name>
    <name type="common">Mosquito</name>
    <dbReference type="NCBI Taxonomy" id="74873"/>
    <lineage>
        <taxon>Eukaryota</taxon>
        <taxon>Metazoa</taxon>
        <taxon>Ecdysozoa</taxon>
        <taxon>Arthropoda</taxon>
        <taxon>Hexapoda</taxon>
        <taxon>Insecta</taxon>
        <taxon>Pterygota</taxon>
        <taxon>Neoptera</taxon>
        <taxon>Endopterygota</taxon>
        <taxon>Diptera</taxon>
        <taxon>Nematocera</taxon>
        <taxon>Culicoidea</taxon>
        <taxon>Culicidae</taxon>
        <taxon>Anophelinae</taxon>
        <taxon>Anopheles</taxon>
    </lineage>
</organism>
<dbReference type="GO" id="GO:0005762">
    <property type="term" value="C:mitochondrial large ribosomal subunit"/>
    <property type="evidence" value="ECO:0007669"/>
    <property type="project" value="TreeGrafter"/>
</dbReference>
<keyword evidence="3" id="KW-0496">Mitochondrion</keyword>
<dbReference type="EMBL" id="ATLV01019092">
    <property type="status" value="NOT_ANNOTATED_CDS"/>
    <property type="molecule type" value="Genomic_DNA"/>
</dbReference>
<dbReference type="PANTHER" id="PTHR13014">
    <property type="entry name" value="MITOCHONDRIAL 28S RIBOSOMAL PROTEIN S30/P52 PRO-APOTOTIC PROTEIN"/>
    <property type="match status" value="1"/>
</dbReference>
<comment type="subcellular location">
    <subcellularLocation>
        <location evidence="1">Mitochondrion</location>
    </subcellularLocation>
</comment>
<sequence>MTSNRDVIINFLWISRGGKRVFSSRPLPSQEHEYTSEPKYPPIQNLSYRARKKREQQSWHDRIAKLSSVEEKLFEINMPKYYGYKVNLLTDEKFPYNVKPFVQYATRTCFQSGLPQHYDPLKEEATNLVEKLRSQLEDTIGFELANKCNQGKGADISPEEREEAVVRSFLVQLNRTITNALATQYGHLSEVETDFDPRHEAFWFLGGISPPKLVRKIKEGEEWQKEYASDPYDRNMQYVGKPYIAIRHKQLLDPLVAKDLATFDINNDNVDIPAFRYDPLALGYIAEFRHATTVPGFWPGDQHEFGLLSYQRRSHVINRHRQCAVNDLDETLETQGILSSFAWLLGQACYQGFSVFNDLTYPLTTQTVITDGKKWSFYAYQLNTTLVHSDQVDLNPRYNLCWGTKDLQLYESIDDSGKIHGLNDDVLRHLIMFYINAPKNRAVELKPYLCPREPRIADIEDEKRRAFMEQAYKHIASNRPRHLLVPEVYQWEKIYKIDHKTRPMDPKRRPFELGENMYNRRMDEHALKYIPRAVRPGGSKSLPKFEATYYPNIRRP</sequence>
<gene>
    <name evidence="5" type="ORF">ZHAS_00011558</name>
</gene>
<evidence type="ECO:0000313" key="7">
    <source>
        <dbReference type="Proteomes" id="UP000030765"/>
    </source>
</evidence>
<protein>
    <submittedName>
        <fullName evidence="5">AGAP001134-PA-like protein</fullName>
    </submittedName>
</protein>
<dbReference type="GO" id="GO:0003735">
    <property type="term" value="F:structural constituent of ribosome"/>
    <property type="evidence" value="ECO:0007669"/>
    <property type="project" value="InterPro"/>
</dbReference>
<keyword evidence="2" id="KW-0689">Ribosomal protein</keyword>
<dbReference type="PANTHER" id="PTHR13014:SF3">
    <property type="entry name" value="LARGE RIBOSOMAL SUBUNIT PROTEIN ML65"/>
    <property type="match status" value="1"/>
</dbReference>
<dbReference type="EMBL" id="KE525262">
    <property type="protein sequence ID" value="KFB43617.1"/>
    <property type="molecule type" value="Genomic_DNA"/>
</dbReference>
<dbReference type="Proteomes" id="UP000030765">
    <property type="component" value="Unassembled WGS sequence"/>
</dbReference>
<dbReference type="STRING" id="74873.A0A084W073"/>
<evidence type="ECO:0000256" key="3">
    <source>
        <dbReference type="ARBA" id="ARBA00023128"/>
    </source>
</evidence>
<accession>A0A084W073</accession>
<reference evidence="6" key="2">
    <citation type="submission" date="2020-05" db="UniProtKB">
        <authorList>
            <consortium name="EnsemblMetazoa"/>
        </authorList>
    </citation>
    <scope>IDENTIFICATION</scope>
</reference>
<evidence type="ECO:0000256" key="4">
    <source>
        <dbReference type="ARBA" id="ARBA00023274"/>
    </source>
</evidence>
<evidence type="ECO:0000313" key="5">
    <source>
        <dbReference type="EMBL" id="KFB43617.1"/>
    </source>
</evidence>
<dbReference type="InterPro" id="IPR039982">
    <property type="entry name" value="Ribosomal_mL65"/>
</dbReference>
<dbReference type="InterPro" id="IPR010793">
    <property type="entry name" value="Ribosomal_mL37/mL65"/>
</dbReference>
<dbReference type="OMA" id="VNMPRYY"/>